<name>A0A4R5AMW5_9ACTN</name>
<proteinExistence type="predicted"/>
<keyword evidence="2" id="KW-0472">Membrane</keyword>
<protein>
    <recommendedName>
        <fullName evidence="5">DUF485 domain-containing protein</fullName>
    </recommendedName>
</protein>
<dbReference type="RefSeq" id="WP_131900722.1">
    <property type="nucleotide sequence ID" value="NZ_SMKU01000261.1"/>
</dbReference>
<dbReference type="AlphaFoldDB" id="A0A4R5AMW5"/>
<feature type="region of interest" description="Disordered" evidence="1">
    <location>
        <begin position="1"/>
        <end position="32"/>
    </location>
</feature>
<sequence length="125" mass="13882">MSRQEPGRVRVQRSAGRAERLSPGAGGRRDLHEQTQLGDLMIRSLMRVQLHLAIRVCAVFGVLLGALPLLFAFVPQARRVHVAGLPLPWLLLGVLVYPGLVAGAVLYVRQAERNEHEFEDLVDRS</sequence>
<keyword evidence="2" id="KW-1133">Transmembrane helix</keyword>
<gene>
    <name evidence="3" type="ORF">E1298_34170</name>
</gene>
<dbReference type="OrthoDB" id="5186135at2"/>
<keyword evidence="4" id="KW-1185">Reference proteome</keyword>
<reference evidence="3 4" key="1">
    <citation type="submission" date="2019-03" db="EMBL/GenBank/DDBJ databases">
        <title>Draft genome sequences of novel Actinobacteria.</title>
        <authorList>
            <person name="Sahin N."/>
            <person name="Ay H."/>
            <person name="Saygin H."/>
        </authorList>
    </citation>
    <scope>NUCLEOTIDE SEQUENCE [LARGE SCALE GENOMIC DNA]</scope>
    <source>
        <strain evidence="3 4">H3C3</strain>
    </source>
</reference>
<evidence type="ECO:0000256" key="1">
    <source>
        <dbReference type="SAM" id="MobiDB-lite"/>
    </source>
</evidence>
<accession>A0A4R5AMW5</accession>
<comment type="caution">
    <text evidence="3">The sequence shown here is derived from an EMBL/GenBank/DDBJ whole genome shotgun (WGS) entry which is preliminary data.</text>
</comment>
<evidence type="ECO:0008006" key="5">
    <source>
        <dbReference type="Google" id="ProtNLM"/>
    </source>
</evidence>
<dbReference type="EMBL" id="SMKU01000261">
    <property type="protein sequence ID" value="TDD73345.1"/>
    <property type="molecule type" value="Genomic_DNA"/>
</dbReference>
<organism evidence="3 4">
    <name type="scientific">Actinomadura rubrisoli</name>
    <dbReference type="NCBI Taxonomy" id="2530368"/>
    <lineage>
        <taxon>Bacteria</taxon>
        <taxon>Bacillati</taxon>
        <taxon>Actinomycetota</taxon>
        <taxon>Actinomycetes</taxon>
        <taxon>Streptosporangiales</taxon>
        <taxon>Thermomonosporaceae</taxon>
        <taxon>Actinomadura</taxon>
    </lineage>
</organism>
<evidence type="ECO:0000313" key="3">
    <source>
        <dbReference type="EMBL" id="TDD73345.1"/>
    </source>
</evidence>
<dbReference type="Proteomes" id="UP000294513">
    <property type="component" value="Unassembled WGS sequence"/>
</dbReference>
<evidence type="ECO:0000313" key="4">
    <source>
        <dbReference type="Proteomes" id="UP000294513"/>
    </source>
</evidence>
<keyword evidence="2" id="KW-0812">Transmembrane</keyword>
<feature type="transmembrane region" description="Helical" evidence="2">
    <location>
        <begin position="52"/>
        <end position="74"/>
    </location>
</feature>
<evidence type="ECO:0000256" key="2">
    <source>
        <dbReference type="SAM" id="Phobius"/>
    </source>
</evidence>
<feature type="transmembrane region" description="Helical" evidence="2">
    <location>
        <begin position="86"/>
        <end position="108"/>
    </location>
</feature>